<reference evidence="1 2" key="1">
    <citation type="journal article" date="2016" name="PLoS ONE">
        <title>Sequence Assembly of Yarrowia lipolytica Strain W29/CLIB89 Shows Transposable Element Diversity.</title>
        <authorList>
            <person name="Magnan C."/>
            <person name="Yu J."/>
            <person name="Chang I."/>
            <person name="Jahn E."/>
            <person name="Kanomata Y."/>
            <person name="Wu J."/>
            <person name="Zeller M."/>
            <person name="Oakes M."/>
            <person name="Baldi P."/>
            <person name="Sandmeyer S."/>
        </authorList>
    </citation>
    <scope>NUCLEOTIDE SEQUENCE [LARGE SCALE GENOMIC DNA]</scope>
    <source>
        <strain evidence="2">CLIB89(W29)</strain>
    </source>
</reference>
<protein>
    <submittedName>
        <fullName evidence="1">Uncharacterized protein</fullName>
    </submittedName>
</protein>
<sequence length="530" mass="59465">MITDDILVDVFRMADLESCVALSHVTRSSRAVWAALDTSVVRAKVLERVPWFGLGGGDFSSWTTCALVVVSRTKRALADTHGLGDRPVLLKSMAVPLSLSCNKVEEVTSVDISRDAQRRFTMNPLFPEERIETTVGKYAVLEGVQLLSSKTALDLSSMEISKSDYDKWSPPKTSTALTNKAVSSSSGIEVQLTTEEDGGTIEVIDENETFVLVRFSTSNHGPAEELLLKTPTTTRLEVDPEMSNGTRRLYKSDHNETGMINLLPERGALMYRLVGDGTENSQLFHIDDNMNPLVICQLTRFQQLPLFYNIHQRFFVCYEGYLFLFYEGRFHRLWVDLGIRTPGNEVLCAWNQAFPAIGSLLDSRQAVMEEGVEFRIMQGPGDLSRYVGIRGTGGVVGDLKTGTTYFAKDAAVADQFGIPFVENGALGFYTCEKRVMDVVETKFSEIIDGKSTDSNLAGFFDDLCEKDTRGELKKARKLKKMKRRKTKQDQGKDELHLNNQWQVDDYYRDFDWPLELSSSVFDSGELEPVF</sequence>
<dbReference type="Proteomes" id="UP000182444">
    <property type="component" value="Chromosome 1C"/>
</dbReference>
<dbReference type="VEuPathDB" id="FungiDB:YALI0_C14542g"/>
<dbReference type="EMBL" id="CP017555">
    <property type="protein sequence ID" value="AOW02873.1"/>
    <property type="molecule type" value="Genomic_DNA"/>
</dbReference>
<organism evidence="1 2">
    <name type="scientific">Yarrowia lipolytica</name>
    <name type="common">Candida lipolytica</name>
    <dbReference type="NCBI Taxonomy" id="4952"/>
    <lineage>
        <taxon>Eukaryota</taxon>
        <taxon>Fungi</taxon>
        <taxon>Dikarya</taxon>
        <taxon>Ascomycota</taxon>
        <taxon>Saccharomycotina</taxon>
        <taxon>Dipodascomycetes</taxon>
        <taxon>Dipodascales</taxon>
        <taxon>Dipodascales incertae sedis</taxon>
        <taxon>Yarrowia</taxon>
    </lineage>
</organism>
<name>A0A1D8NB70_YARLL</name>
<dbReference type="VEuPathDB" id="FungiDB:YALI1_C20255g"/>
<proteinExistence type="predicted"/>
<accession>A0A1D8NB70</accession>
<dbReference type="RefSeq" id="XP_501832.3">
    <property type="nucleotide sequence ID" value="XM_501832.3"/>
</dbReference>
<evidence type="ECO:0000313" key="1">
    <source>
        <dbReference type="EMBL" id="AOW02873.1"/>
    </source>
</evidence>
<dbReference type="GeneID" id="2910064"/>
<dbReference type="AlphaFoldDB" id="A0A1D8NB70"/>
<gene>
    <name evidence="1" type="ORF">YALI1_C20255g</name>
</gene>
<evidence type="ECO:0000313" key="2">
    <source>
        <dbReference type="Proteomes" id="UP000182444"/>
    </source>
</evidence>
<dbReference type="KEGG" id="yli:2910064"/>